<feature type="region of interest" description="Disordered" evidence="2">
    <location>
        <begin position="294"/>
        <end position="391"/>
    </location>
</feature>
<feature type="region of interest" description="Disordered" evidence="2">
    <location>
        <begin position="616"/>
        <end position="765"/>
    </location>
</feature>
<keyword evidence="1" id="KW-0175">Coiled coil</keyword>
<evidence type="ECO:0000256" key="2">
    <source>
        <dbReference type="SAM" id="MobiDB-lite"/>
    </source>
</evidence>
<feature type="compositionally biased region" description="Low complexity" evidence="2">
    <location>
        <begin position="506"/>
        <end position="517"/>
    </location>
</feature>
<dbReference type="OrthoDB" id="534153at2759"/>
<feature type="region of interest" description="Disordered" evidence="2">
    <location>
        <begin position="61"/>
        <end position="81"/>
    </location>
</feature>
<comment type="caution">
    <text evidence="3">The sequence shown here is derived from an EMBL/GenBank/DDBJ whole genome shotgun (WGS) entry which is preliminary data.</text>
</comment>
<evidence type="ECO:0000256" key="1">
    <source>
        <dbReference type="SAM" id="Coils"/>
    </source>
</evidence>
<feature type="region of interest" description="Disordered" evidence="2">
    <location>
        <begin position="419"/>
        <end position="540"/>
    </location>
</feature>
<feature type="compositionally biased region" description="Polar residues" evidence="2">
    <location>
        <begin position="433"/>
        <end position="461"/>
    </location>
</feature>
<feature type="region of interest" description="Disordered" evidence="2">
    <location>
        <begin position="1019"/>
        <end position="1041"/>
    </location>
</feature>
<protein>
    <submittedName>
        <fullName evidence="3">Uncharacterized protein</fullName>
    </submittedName>
</protein>
<gene>
    <name evidence="3" type="ORF">HYH03_000962</name>
</gene>
<reference evidence="3" key="1">
    <citation type="journal article" date="2020" name="bioRxiv">
        <title>Comparative genomics of Chlamydomonas.</title>
        <authorList>
            <person name="Craig R.J."/>
            <person name="Hasan A.R."/>
            <person name="Ness R.W."/>
            <person name="Keightley P.D."/>
        </authorList>
    </citation>
    <scope>NUCLEOTIDE SEQUENCE</scope>
    <source>
        <strain evidence="3">CCAP 11/70</strain>
    </source>
</reference>
<name>A0A836C5R3_9CHLO</name>
<accession>A0A836C5R3</accession>
<feature type="region of interest" description="Disordered" evidence="2">
    <location>
        <begin position="197"/>
        <end position="229"/>
    </location>
</feature>
<dbReference type="PANTHER" id="PTHR37028">
    <property type="entry name" value="UNNAMED PRODUCT-RELATED"/>
    <property type="match status" value="1"/>
</dbReference>
<evidence type="ECO:0000313" key="4">
    <source>
        <dbReference type="Proteomes" id="UP000612055"/>
    </source>
</evidence>
<organism evidence="3 4">
    <name type="scientific">Edaphochlamys debaryana</name>
    <dbReference type="NCBI Taxonomy" id="47281"/>
    <lineage>
        <taxon>Eukaryota</taxon>
        <taxon>Viridiplantae</taxon>
        <taxon>Chlorophyta</taxon>
        <taxon>core chlorophytes</taxon>
        <taxon>Chlorophyceae</taxon>
        <taxon>CS clade</taxon>
        <taxon>Chlamydomonadales</taxon>
        <taxon>Chlamydomonadales incertae sedis</taxon>
        <taxon>Edaphochlamys</taxon>
    </lineage>
</organism>
<feature type="compositionally biased region" description="Basic and acidic residues" evidence="2">
    <location>
        <begin position="737"/>
        <end position="751"/>
    </location>
</feature>
<feature type="compositionally biased region" description="Low complexity" evidence="2">
    <location>
        <begin position="637"/>
        <end position="669"/>
    </location>
</feature>
<dbReference type="EMBL" id="JAEHOE010000002">
    <property type="protein sequence ID" value="KAG2501145.1"/>
    <property type="molecule type" value="Genomic_DNA"/>
</dbReference>
<feature type="compositionally biased region" description="Low complexity" evidence="2">
    <location>
        <begin position="473"/>
        <end position="498"/>
    </location>
</feature>
<dbReference type="PANTHER" id="PTHR37028:SF4">
    <property type="entry name" value="ALMS MOTIF DOMAIN-CONTAINING PROTEIN"/>
    <property type="match status" value="1"/>
</dbReference>
<feature type="coiled-coil region" evidence="1">
    <location>
        <begin position="949"/>
        <end position="976"/>
    </location>
</feature>
<dbReference type="AlphaFoldDB" id="A0A836C5R3"/>
<feature type="compositionally biased region" description="Low complexity" evidence="2">
    <location>
        <begin position="685"/>
        <end position="711"/>
    </location>
</feature>
<proteinExistence type="predicted"/>
<dbReference type="Proteomes" id="UP000612055">
    <property type="component" value="Unassembled WGS sequence"/>
</dbReference>
<evidence type="ECO:0000313" key="3">
    <source>
        <dbReference type="EMBL" id="KAG2501145.1"/>
    </source>
</evidence>
<keyword evidence="4" id="KW-1185">Reference proteome</keyword>
<feature type="region of interest" description="Disordered" evidence="2">
    <location>
        <begin position="827"/>
        <end position="855"/>
    </location>
</feature>
<sequence>MFAPANELAGLSPEEAALISDVLTRLSIGNAASGAGLQAAAPITGSIRDPELEELEKAEQAIEQELRGIPGRPSGGGAGAADRYSALRASAAYLAEPGGPTAPAAAVYGQAGMPPTPAYPGLPPGVGHMQPPPPGVYAAAPYAATGPGGFLPPPSSVTGSYGGAHPAYNAPSPPAPGAMAPPAPPPVAFSATFSREGVSMRETQPQGPAQVLAAPQPGPASVGVEGSTPMPSQTMSLLQEMREKLKRQQAEAAAAAAAAAAAEPVDFAAAEAAAAGAAAAAAAATGEGAGVVGDMLSPSGSPRPAGGNGHTAESWEPSSVAATPAAVRPSDSGKTPSSQRRRSPGVPLPPPNVAAKAFTMLNARTNPDRYGPLDPAKLEPPPAKAPVKLPDQERVVRLQQLYERTSQWRKRCEERHAKARHDREAASLEGCTFSPQISTGSQLMMQGHPTSEVYQTLSKWATPTKHDGGGSDRAGNASPPRGAPSSAARSTGRPVPVGRGSGGGAASTATTTPAGKGPRPDVTSADGSSASPTPSKPLVNGVVVGSRLYNKAMEMRLRQEERVLRTLIEEEHQRRFTALVQDVTPRLYDPPEPSSRHLPSGMEECTFRPRTRYWAKSARSRDDGDAALSQRFDDDASASVASVPSRRTPGRAGRTPGRSAAAGSAAGRTPGHRDCTQGPRHGADSSVSASVRSSFAGFASSSGRPKSAPHMRPGDHHHHHPGQGHGRSGGHSSSSPPRDRDARSAADEGSSRRAGARTPTHSAHATISIAPDLDWNEFLARQGRFLADRAHKIAQMEQAEPLMPHISPGTKRLLREKELRQSLAREAVAAGEEGGQGLQAEPSGRTGASSPGRSALDRRARTVMEMYRECTFQPQITRKAAAMPSRSVEELADGGRSRREEWAEQQRTLKQEREVAEATFKPQVSQNSSYAHVRPRISIRQPDAYLAHVAQKRQQRELLRAELEAEREAMEMQQCTFRPQTTPLPAYLIRRLQEQHLQDLQQAQEYAWQEANASGDGTAHYGSGSYGNPSDSGGGQQQYGYGSQEYLSGEQYGAYYTSGAVNSSQGLPPQQAPTSQGQYEADLPAATYEAIEDEPADLEAYRAAYQRALAYATAQPKDA</sequence>